<dbReference type="InterPro" id="IPR041921">
    <property type="entry name" value="NuoE_N"/>
</dbReference>
<organism evidence="8 9">
    <name type="scientific">Labrys neptuniae</name>
    <dbReference type="NCBI Taxonomy" id="376174"/>
    <lineage>
        <taxon>Bacteria</taxon>
        <taxon>Pseudomonadati</taxon>
        <taxon>Pseudomonadota</taxon>
        <taxon>Alphaproteobacteria</taxon>
        <taxon>Hyphomicrobiales</taxon>
        <taxon>Xanthobacteraceae</taxon>
        <taxon>Labrys</taxon>
    </lineage>
</organism>
<dbReference type="EMBL" id="JBFNQD010000001">
    <property type="protein sequence ID" value="MEW9304095.1"/>
    <property type="molecule type" value="Genomic_DNA"/>
</dbReference>
<evidence type="ECO:0000256" key="1">
    <source>
        <dbReference type="ARBA" id="ARBA00010643"/>
    </source>
</evidence>
<dbReference type="NCBIfam" id="NF005724">
    <property type="entry name" value="PRK07539.1-4"/>
    <property type="match status" value="1"/>
</dbReference>
<dbReference type="Gene3D" id="3.40.30.10">
    <property type="entry name" value="Glutaredoxin"/>
    <property type="match status" value="1"/>
</dbReference>
<dbReference type="NCBIfam" id="TIGR01958">
    <property type="entry name" value="nuoE_fam"/>
    <property type="match status" value="1"/>
</dbReference>
<keyword evidence="8" id="KW-0560">Oxidoreductase</keyword>
<keyword evidence="9" id="KW-1185">Reference proteome</keyword>
<evidence type="ECO:0000256" key="3">
    <source>
        <dbReference type="ARBA" id="ARBA00022723"/>
    </source>
</evidence>
<feature type="region of interest" description="Disordered" evidence="7">
    <location>
        <begin position="233"/>
        <end position="254"/>
    </location>
</feature>
<gene>
    <name evidence="8" type="primary">nuoE</name>
    <name evidence="8" type="ORF">ABXS05_00995</name>
</gene>
<dbReference type="PANTHER" id="PTHR10371:SF3">
    <property type="entry name" value="NADH DEHYDROGENASE [UBIQUINONE] FLAVOPROTEIN 2, MITOCHONDRIAL"/>
    <property type="match status" value="1"/>
</dbReference>
<evidence type="ECO:0000313" key="8">
    <source>
        <dbReference type="EMBL" id="MEW9304095.1"/>
    </source>
</evidence>
<dbReference type="Gene3D" id="1.10.10.1590">
    <property type="entry name" value="NADH-quinone oxidoreductase subunit E"/>
    <property type="match status" value="1"/>
</dbReference>
<keyword evidence="4" id="KW-0408">Iron</keyword>
<dbReference type="GO" id="GO:0050136">
    <property type="term" value="F:NADH dehydrogenase (quinone) (non-electrogenic) activity"/>
    <property type="evidence" value="ECO:0007669"/>
    <property type="project" value="UniProtKB-EC"/>
</dbReference>
<sequence>MSVRRLAPQELQPASFAFTSENEAWVEKQIAKYPPGRQASAVIPLLWKAQEQAGGWVSQAAIEVIAARLGMAKIRVLEIATFYTMFNLEPVGKYFIQLCGTTPCQLRGAEAIRDVVKKRVGPERHVTADGNFSWLEVECLGACCNAPMVQINADFYEDLTPEIMERIIDDLAAGKEVKPGPQNGRFSSEPEGGAQTLNDPALYDGSVIGSWKKRFEEEKAKLEAAKAEAAKAEAAKAAGTPPPPAPATTAAPVAAAPAAAPAPAAPVPAPVSDDHKPVLLKAAREGGPDDLKLIHGVGPKLEEMLHQMGVYHFDQIAAWNDSNLAWVDQNLGAFKGRALRDGWIEQAKKLATGWRPENPAGEKLD</sequence>
<evidence type="ECO:0000256" key="6">
    <source>
        <dbReference type="ARBA" id="ARBA00034078"/>
    </source>
</evidence>
<accession>A0ABV3PEP5</accession>
<protein>
    <submittedName>
        <fullName evidence="8">NADH-quinone oxidoreductase subunit NuoE</fullName>
        <ecNumber evidence="8">1.6.5.9</ecNumber>
    </submittedName>
</protein>
<evidence type="ECO:0000256" key="7">
    <source>
        <dbReference type="SAM" id="MobiDB-lite"/>
    </source>
</evidence>
<name>A0ABV3PEP5_9HYPH</name>
<feature type="region of interest" description="Disordered" evidence="7">
    <location>
        <begin position="175"/>
        <end position="201"/>
    </location>
</feature>
<comment type="similarity">
    <text evidence="1">Belongs to the complex I 24 kDa subunit family.</text>
</comment>
<evidence type="ECO:0000256" key="2">
    <source>
        <dbReference type="ARBA" id="ARBA00022714"/>
    </source>
</evidence>
<dbReference type="SUPFAM" id="SSF52833">
    <property type="entry name" value="Thioredoxin-like"/>
    <property type="match status" value="1"/>
</dbReference>
<dbReference type="InterPro" id="IPR042128">
    <property type="entry name" value="NuoE_dom"/>
</dbReference>
<keyword evidence="5" id="KW-0411">Iron-sulfur</keyword>
<keyword evidence="2" id="KW-0001">2Fe-2S</keyword>
<dbReference type="Proteomes" id="UP001555786">
    <property type="component" value="Unassembled WGS sequence"/>
</dbReference>
<dbReference type="CDD" id="cd03064">
    <property type="entry name" value="TRX_Fd_NuoE"/>
    <property type="match status" value="1"/>
</dbReference>
<dbReference type="PROSITE" id="PS01099">
    <property type="entry name" value="COMPLEX1_24K"/>
    <property type="match status" value="1"/>
</dbReference>
<dbReference type="InterPro" id="IPR002023">
    <property type="entry name" value="NuoE-like"/>
</dbReference>
<evidence type="ECO:0000256" key="4">
    <source>
        <dbReference type="ARBA" id="ARBA00023004"/>
    </source>
</evidence>
<dbReference type="EC" id="1.6.5.9" evidence="8"/>
<evidence type="ECO:0000256" key="5">
    <source>
        <dbReference type="ARBA" id="ARBA00023014"/>
    </source>
</evidence>
<dbReference type="Pfam" id="PF01257">
    <property type="entry name" value="2Fe-2S_thioredx"/>
    <property type="match status" value="1"/>
</dbReference>
<comment type="cofactor">
    <cofactor evidence="6">
        <name>[2Fe-2S] cluster</name>
        <dbReference type="ChEBI" id="CHEBI:190135"/>
    </cofactor>
</comment>
<comment type="caution">
    <text evidence="8">The sequence shown here is derived from an EMBL/GenBank/DDBJ whole genome shotgun (WGS) entry which is preliminary data.</text>
</comment>
<keyword evidence="3" id="KW-0479">Metal-binding</keyword>
<reference evidence="8 9" key="1">
    <citation type="submission" date="2024-07" db="EMBL/GenBank/DDBJ databases">
        <title>Description of Labrys sedimenti sp. nov., isolated from a diclofenac-degrading enrichment culture.</title>
        <authorList>
            <person name="Tancsics A."/>
            <person name="Csepanyi A."/>
        </authorList>
    </citation>
    <scope>NUCLEOTIDE SEQUENCE [LARGE SCALE GENOMIC DNA]</scope>
    <source>
        <strain evidence="8 9">LMG 23578</strain>
    </source>
</reference>
<evidence type="ECO:0000313" key="9">
    <source>
        <dbReference type="Proteomes" id="UP001555786"/>
    </source>
</evidence>
<proteinExistence type="inferred from homology"/>
<dbReference type="InterPro" id="IPR036249">
    <property type="entry name" value="Thioredoxin-like_sf"/>
</dbReference>
<dbReference type="PANTHER" id="PTHR10371">
    <property type="entry name" value="NADH DEHYDROGENASE UBIQUINONE FLAVOPROTEIN 2, MITOCHONDRIAL"/>
    <property type="match status" value="1"/>
</dbReference>
<dbReference type="RefSeq" id="WP_311938190.1">
    <property type="nucleotide sequence ID" value="NZ_JAVSCS010000018.1"/>
</dbReference>